<keyword evidence="2 4" id="KW-0808">Transferase</keyword>
<feature type="non-terminal residue" evidence="4">
    <location>
        <position position="1"/>
    </location>
</feature>
<protein>
    <submittedName>
        <fullName evidence="4">tRNA/rRNA methyltransferase</fullName>
    </submittedName>
</protein>
<dbReference type="AlphaFoldDB" id="A0A1E7EQ52"/>
<dbReference type="InterPro" id="IPR029028">
    <property type="entry name" value="Alpha/beta_knot_MTases"/>
</dbReference>
<dbReference type="GO" id="GO:0003723">
    <property type="term" value="F:RNA binding"/>
    <property type="evidence" value="ECO:0007669"/>
    <property type="project" value="InterPro"/>
</dbReference>
<dbReference type="CDD" id="cd18091">
    <property type="entry name" value="SpoU-like_TRM3-like"/>
    <property type="match status" value="1"/>
</dbReference>
<evidence type="ECO:0000313" key="4">
    <source>
        <dbReference type="EMBL" id="OEU08068.1"/>
    </source>
</evidence>
<dbReference type="PANTHER" id="PTHR12029:SF11">
    <property type="entry name" value="METHYLTRANSFERASE TARBP1-RELATED"/>
    <property type="match status" value="1"/>
</dbReference>
<organism evidence="4 5">
    <name type="scientific">Fragilariopsis cylindrus CCMP1102</name>
    <dbReference type="NCBI Taxonomy" id="635003"/>
    <lineage>
        <taxon>Eukaryota</taxon>
        <taxon>Sar</taxon>
        <taxon>Stramenopiles</taxon>
        <taxon>Ochrophyta</taxon>
        <taxon>Bacillariophyta</taxon>
        <taxon>Bacillariophyceae</taxon>
        <taxon>Bacillariophycidae</taxon>
        <taxon>Bacillariales</taxon>
        <taxon>Bacillariaceae</taxon>
        <taxon>Fragilariopsis</taxon>
    </lineage>
</organism>
<name>A0A1E7EQ52_9STRA</name>
<keyword evidence="1 4" id="KW-0489">Methyltransferase</keyword>
<evidence type="ECO:0000259" key="3">
    <source>
        <dbReference type="Pfam" id="PF00588"/>
    </source>
</evidence>
<dbReference type="SUPFAM" id="SSF75217">
    <property type="entry name" value="alpha/beta knot"/>
    <property type="match status" value="1"/>
</dbReference>
<dbReference type="InterPro" id="IPR001537">
    <property type="entry name" value="SpoU_MeTrfase"/>
</dbReference>
<dbReference type="InterPro" id="IPR044748">
    <property type="entry name" value="Trm3/TARBP1_C"/>
</dbReference>
<dbReference type="Gene3D" id="3.40.1280.10">
    <property type="match status" value="1"/>
</dbReference>
<dbReference type="Proteomes" id="UP000095751">
    <property type="component" value="Unassembled WGS sequence"/>
</dbReference>
<dbReference type="EMBL" id="KV784382">
    <property type="protein sequence ID" value="OEU08068.1"/>
    <property type="molecule type" value="Genomic_DNA"/>
</dbReference>
<feature type="domain" description="tRNA/rRNA methyltransferase SpoU type" evidence="3">
    <location>
        <begin position="4"/>
        <end position="151"/>
    </location>
</feature>
<dbReference type="PANTHER" id="PTHR12029">
    <property type="entry name" value="RNA METHYLTRANSFERASE"/>
    <property type="match status" value="1"/>
</dbReference>
<dbReference type="InterPro" id="IPR029026">
    <property type="entry name" value="tRNA_m1G_MTases_N"/>
</dbReference>
<proteinExistence type="predicted"/>
<dbReference type="KEGG" id="fcy:FRACYDRAFT_142076"/>
<dbReference type="GO" id="GO:0030488">
    <property type="term" value="P:tRNA methylation"/>
    <property type="evidence" value="ECO:0007669"/>
    <property type="project" value="InterPro"/>
</dbReference>
<gene>
    <name evidence="4" type="ORF">FRACYDRAFT_142076</name>
</gene>
<dbReference type="OrthoDB" id="46683at2759"/>
<dbReference type="Pfam" id="PF00588">
    <property type="entry name" value="SpoU_methylase"/>
    <property type="match status" value="1"/>
</dbReference>
<reference evidence="4 5" key="1">
    <citation type="submission" date="2016-09" db="EMBL/GenBank/DDBJ databases">
        <title>Extensive genetic diversity and differential bi-allelic expression allows diatom success in the polar Southern Ocean.</title>
        <authorList>
            <consortium name="DOE Joint Genome Institute"/>
            <person name="Mock T."/>
            <person name="Otillar R.P."/>
            <person name="Strauss J."/>
            <person name="Dupont C."/>
            <person name="Frickenhaus S."/>
            <person name="Maumus F."/>
            <person name="Mcmullan M."/>
            <person name="Sanges R."/>
            <person name="Schmutz J."/>
            <person name="Toseland A."/>
            <person name="Valas R."/>
            <person name="Veluchamy A."/>
            <person name="Ward B.J."/>
            <person name="Allen A."/>
            <person name="Barry K."/>
            <person name="Falciatore A."/>
            <person name="Ferrante M."/>
            <person name="Fortunato A.E."/>
            <person name="Gloeckner G."/>
            <person name="Gruber A."/>
            <person name="Hipkin R."/>
            <person name="Janech M."/>
            <person name="Kroth P."/>
            <person name="Leese F."/>
            <person name="Lindquist E."/>
            <person name="Lyon B.R."/>
            <person name="Martin J."/>
            <person name="Mayer C."/>
            <person name="Parker M."/>
            <person name="Quesneville H."/>
            <person name="Raymond J."/>
            <person name="Uhlig C."/>
            <person name="Valentin K.U."/>
            <person name="Worden A.Z."/>
            <person name="Armbrust E.V."/>
            <person name="Bowler C."/>
            <person name="Green B."/>
            <person name="Moulton V."/>
            <person name="Van Oosterhout C."/>
            <person name="Grigoriev I."/>
        </authorList>
    </citation>
    <scope>NUCLEOTIDE SEQUENCE [LARGE SCALE GENOMIC DNA]</scope>
    <source>
        <strain evidence="4 5">CCMP1102</strain>
    </source>
</reference>
<dbReference type="InParanoid" id="A0A1E7EQ52"/>
<evidence type="ECO:0000256" key="2">
    <source>
        <dbReference type="ARBA" id="ARBA00022679"/>
    </source>
</evidence>
<dbReference type="InterPro" id="IPR045330">
    <property type="entry name" value="TRM3/TARBP1"/>
</dbReference>
<feature type="non-terminal residue" evidence="4">
    <location>
        <position position="160"/>
    </location>
</feature>
<dbReference type="GO" id="GO:0016423">
    <property type="term" value="F:tRNA (guanine) methyltransferase activity"/>
    <property type="evidence" value="ECO:0007669"/>
    <property type="project" value="InterPro"/>
</dbReference>
<sequence length="160" mass="17801">KQELIICASLVDKIPNLAGLARTSEIFAAKSLVIPDLSVTKMDNFKSISVGAADWINIEEVKIEQLLSWLLKKKAEGYWIVGLEQTSSSSPLHEINIPTFAQNNNKTVLLLGKEKEGIPVQFLQTVDTCIEIPQFGMIRSLNVHVSGAITIWELTRKTRL</sequence>
<accession>A0A1E7EQ52</accession>
<evidence type="ECO:0000313" key="5">
    <source>
        <dbReference type="Proteomes" id="UP000095751"/>
    </source>
</evidence>
<keyword evidence="5" id="KW-1185">Reference proteome</keyword>
<evidence type="ECO:0000256" key="1">
    <source>
        <dbReference type="ARBA" id="ARBA00022603"/>
    </source>
</evidence>